<proteinExistence type="predicted"/>
<dbReference type="Gene3D" id="2.60.120.560">
    <property type="entry name" value="Exo-inulinase, domain 1"/>
    <property type="match status" value="1"/>
</dbReference>
<dbReference type="Gene3D" id="2.60.120.380">
    <property type="match status" value="1"/>
</dbReference>
<protein>
    <submittedName>
        <fullName evidence="3">DUF1080 domain-containing protein</fullName>
    </submittedName>
</protein>
<dbReference type="InterPro" id="IPR011658">
    <property type="entry name" value="PA14_dom"/>
</dbReference>
<dbReference type="GO" id="GO:0016787">
    <property type="term" value="F:hydrolase activity"/>
    <property type="evidence" value="ECO:0007669"/>
    <property type="project" value="InterPro"/>
</dbReference>
<evidence type="ECO:0000313" key="4">
    <source>
        <dbReference type="Proteomes" id="UP000479293"/>
    </source>
</evidence>
<dbReference type="InterPro" id="IPR010496">
    <property type="entry name" value="AL/BT2_dom"/>
</dbReference>
<sequence>MLTQRSVLLKGTLWALALGCTLSAAAQTPIPLNDLSAFTNKAGNWSIVGDATVDISQPNVLNTTPGKGVLACIHKQGTYGADYELLSKFEHGDLDIEMDYMLAKGSNSGIYLQGNYEVQLFDSWGKKAAKYNDNGGIYERWDDSKPEGQKGYEGYAPRVNVAKAPGLWQHIAISYQAPRFDKAGKKIANAVFLKVELNGITIHENVEVSGPTRGALSKDVPMGPLRIQGDHGSLAIKNIFISNFDKKPGTLSNLQYKAYYGSYSQDIDPATLKVAESGKSEELSWEVLKDKNNYVLVYTGTYNAPTAGDYTFRIQASGNSNLKIDGKPVLGDAWKNNNEFRTVTTKLSAGDHKMELYVNKRDGWLQPVLGLWIAGPGFREVPYHSLGSTLAGGGSDPILVNADNNTVLRSFMDIRPEPNKRERIVHAVSVGSPAGLHYTYDMEKGAVFQVWRGGFLDATPMWENRGDGSSRPRGSVTFLGDAPLLAKTSGQWPTDTTGSSFRQRGYELDANDVPTFLYDAFGTSVTDRTSVVDGQYLKREIKTGKPVSGLMARLAEGKKIEKMANDLYAVDDKSYYIQLPSGSPVPEIKKVNGGQALMMPADKGELNYSILF</sequence>
<reference evidence="3 4" key="1">
    <citation type="submission" date="2019-10" db="EMBL/GenBank/DDBJ databases">
        <title>Draft Genome Sequence of Cytophagaceae sp. SJW1-29.</title>
        <authorList>
            <person name="Choi A."/>
        </authorList>
    </citation>
    <scope>NUCLEOTIDE SEQUENCE [LARGE SCALE GENOMIC DNA]</scope>
    <source>
        <strain evidence="3 4">SJW1-29</strain>
    </source>
</reference>
<name>A0A7C9B9C7_9BACT</name>
<dbReference type="InterPro" id="IPR037524">
    <property type="entry name" value="PA14/GLEYA"/>
</dbReference>
<gene>
    <name evidence="3" type="ORF">GBK04_07790</name>
</gene>
<dbReference type="Proteomes" id="UP000479293">
    <property type="component" value="Unassembled WGS sequence"/>
</dbReference>
<feature type="domain" description="PA14" evidence="2">
    <location>
        <begin position="249"/>
        <end position="390"/>
    </location>
</feature>
<comment type="caution">
    <text evidence="3">The sequence shown here is derived from an EMBL/GenBank/DDBJ whole genome shotgun (WGS) entry which is preliminary data.</text>
</comment>
<evidence type="ECO:0000313" key="3">
    <source>
        <dbReference type="EMBL" id="MPR33262.1"/>
    </source>
</evidence>
<dbReference type="AlphaFoldDB" id="A0A7C9B9C7"/>
<feature type="chain" id="PRO_5028867733" evidence="1">
    <location>
        <begin position="27"/>
        <end position="612"/>
    </location>
</feature>
<keyword evidence="4" id="KW-1185">Reference proteome</keyword>
<keyword evidence="1" id="KW-0732">Signal</keyword>
<dbReference type="Pfam" id="PF06439">
    <property type="entry name" value="3keto-disac_hyd"/>
    <property type="match status" value="1"/>
</dbReference>
<dbReference type="PROSITE" id="PS51820">
    <property type="entry name" value="PA14"/>
    <property type="match status" value="1"/>
</dbReference>
<dbReference type="EMBL" id="WHLY01000002">
    <property type="protein sequence ID" value="MPR33262.1"/>
    <property type="molecule type" value="Genomic_DNA"/>
</dbReference>
<organism evidence="3 4">
    <name type="scientific">Salmonirosea aquatica</name>
    <dbReference type="NCBI Taxonomy" id="2654236"/>
    <lineage>
        <taxon>Bacteria</taxon>
        <taxon>Pseudomonadati</taxon>
        <taxon>Bacteroidota</taxon>
        <taxon>Cytophagia</taxon>
        <taxon>Cytophagales</taxon>
        <taxon>Spirosomataceae</taxon>
        <taxon>Salmonirosea</taxon>
    </lineage>
</organism>
<feature type="signal peptide" evidence="1">
    <location>
        <begin position="1"/>
        <end position="26"/>
    </location>
</feature>
<dbReference type="Pfam" id="PF07691">
    <property type="entry name" value="PA14"/>
    <property type="match status" value="1"/>
</dbReference>
<dbReference type="SUPFAM" id="SSF56988">
    <property type="entry name" value="Anthrax protective antigen"/>
    <property type="match status" value="1"/>
</dbReference>
<evidence type="ECO:0000256" key="1">
    <source>
        <dbReference type="SAM" id="SignalP"/>
    </source>
</evidence>
<evidence type="ECO:0000259" key="2">
    <source>
        <dbReference type="PROSITE" id="PS51820"/>
    </source>
</evidence>
<accession>A0A7C9B9C7</accession>